<comment type="cofactor">
    <cofactor evidence="1 3">
        <name>pyridoxal 5'-phosphate</name>
        <dbReference type="ChEBI" id="CHEBI:597326"/>
    </cofactor>
</comment>
<evidence type="ECO:0000313" key="5">
    <source>
        <dbReference type="EMBL" id="PMP82889.1"/>
    </source>
</evidence>
<dbReference type="InterPro" id="IPR015424">
    <property type="entry name" value="PyrdxlP-dep_Trfase"/>
</dbReference>
<dbReference type="Proteomes" id="UP000243376">
    <property type="component" value="Unassembled WGS sequence"/>
</dbReference>
<evidence type="ECO:0000256" key="1">
    <source>
        <dbReference type="ARBA" id="ARBA00001933"/>
    </source>
</evidence>
<dbReference type="EC" id="2.6.1.-" evidence="3"/>
<accession>A0A2J6X7C8</accession>
<dbReference type="GO" id="GO:0008483">
    <property type="term" value="F:transaminase activity"/>
    <property type="evidence" value="ECO:0007669"/>
    <property type="project" value="UniProtKB-KW"/>
</dbReference>
<dbReference type="PROSITE" id="PS00105">
    <property type="entry name" value="AA_TRANSFER_CLASS_1"/>
    <property type="match status" value="1"/>
</dbReference>
<dbReference type="Gene3D" id="3.90.1150.10">
    <property type="entry name" value="Aspartate Aminotransferase, domain 1"/>
    <property type="match status" value="1"/>
</dbReference>
<dbReference type="GO" id="GO:0030170">
    <property type="term" value="F:pyridoxal phosphate binding"/>
    <property type="evidence" value="ECO:0007669"/>
    <property type="project" value="InterPro"/>
</dbReference>
<dbReference type="PANTHER" id="PTHR42885">
    <property type="entry name" value="HISTIDINOL-PHOSPHATE AMINOTRANSFERASE-RELATED"/>
    <property type="match status" value="1"/>
</dbReference>
<keyword evidence="2" id="KW-0663">Pyridoxal phosphate</keyword>
<dbReference type="InterPro" id="IPR004838">
    <property type="entry name" value="NHTrfase_class1_PyrdxlP-BS"/>
</dbReference>
<evidence type="ECO:0000256" key="2">
    <source>
        <dbReference type="ARBA" id="ARBA00022898"/>
    </source>
</evidence>
<reference evidence="5 6" key="1">
    <citation type="submission" date="2018-01" db="EMBL/GenBank/DDBJ databases">
        <title>Metagenomic assembled genomes from two thermal pools in the Uzon Caldera, Kamchatka, Russia.</title>
        <authorList>
            <person name="Wilkins L."/>
            <person name="Ettinger C."/>
        </authorList>
    </citation>
    <scope>NUCLEOTIDE SEQUENCE [LARGE SCALE GENOMIC DNA]</scope>
    <source>
        <strain evidence="5">ZAV-02</strain>
    </source>
</reference>
<gene>
    <name evidence="5" type="ORF">C0184_06215</name>
</gene>
<dbReference type="CDD" id="cd00609">
    <property type="entry name" value="AAT_like"/>
    <property type="match status" value="1"/>
</dbReference>
<keyword evidence="3 5" id="KW-0032">Aminotransferase</keyword>
<evidence type="ECO:0000259" key="4">
    <source>
        <dbReference type="Pfam" id="PF00155"/>
    </source>
</evidence>
<organism evidence="5 6">
    <name type="scientific">Chloroflexus aggregans</name>
    <dbReference type="NCBI Taxonomy" id="152260"/>
    <lineage>
        <taxon>Bacteria</taxon>
        <taxon>Bacillati</taxon>
        <taxon>Chloroflexota</taxon>
        <taxon>Chloroflexia</taxon>
        <taxon>Chloroflexales</taxon>
        <taxon>Chloroflexineae</taxon>
        <taxon>Chloroflexaceae</taxon>
        <taxon>Chloroflexus</taxon>
    </lineage>
</organism>
<dbReference type="InterPro" id="IPR015421">
    <property type="entry name" value="PyrdxlP-dep_Trfase_major"/>
</dbReference>
<dbReference type="Pfam" id="PF00155">
    <property type="entry name" value="Aminotran_1_2"/>
    <property type="match status" value="1"/>
</dbReference>
<evidence type="ECO:0000256" key="3">
    <source>
        <dbReference type="RuleBase" id="RU000481"/>
    </source>
</evidence>
<dbReference type="SUPFAM" id="SSF53383">
    <property type="entry name" value="PLP-dependent transferases"/>
    <property type="match status" value="1"/>
</dbReference>
<keyword evidence="3 5" id="KW-0808">Transferase</keyword>
<protein>
    <recommendedName>
        <fullName evidence="3">Aminotransferase</fullName>
        <ecNumber evidence="3">2.6.1.-</ecNumber>
    </recommendedName>
</protein>
<dbReference type="EMBL" id="PNIQ01000407">
    <property type="protein sequence ID" value="PMP82889.1"/>
    <property type="molecule type" value="Genomic_DNA"/>
</dbReference>
<dbReference type="InterPro" id="IPR004839">
    <property type="entry name" value="Aminotransferase_I/II_large"/>
</dbReference>
<comment type="caution">
    <text evidence="5">The sequence shown here is derived from an EMBL/GenBank/DDBJ whole genome shotgun (WGS) entry which is preliminary data.</text>
</comment>
<dbReference type="Gene3D" id="3.40.640.10">
    <property type="entry name" value="Type I PLP-dependent aspartate aminotransferase-like (Major domain)"/>
    <property type="match status" value="1"/>
</dbReference>
<dbReference type="AlphaFoldDB" id="A0A2J6X7C8"/>
<evidence type="ECO:0000313" key="6">
    <source>
        <dbReference type="Proteomes" id="UP000243376"/>
    </source>
</evidence>
<dbReference type="InterPro" id="IPR015422">
    <property type="entry name" value="PyrdxlP-dep_Trfase_small"/>
</dbReference>
<dbReference type="PANTHER" id="PTHR42885:SF1">
    <property type="entry name" value="THREONINE-PHOSPHATE DECARBOXYLASE"/>
    <property type="match status" value="1"/>
</dbReference>
<sequence>MEPHETVVHGALDEAELATLGLHAEQLIDFSSNINPFGPPATVLAALRALNPAPYPDRSCLRLRQQLAHLHHCDPAAVLVGNGANELIHLVARAIGQPGTTALVVAPTYGEYAYAAHLVGMTIAEVRSTAADQFQFDRTVLIAAIEHFRPRLLWLCSPNNPTGVALDTATIRECAHVCARYDGWLILDRAYLSLTRDYTGCDPLDSIAVPRLIRIYSLTKSYAVAGLRIGYLITTPDVVSTIARFQPAWSVNSAAQAAALAMMADTAFLSTTLPQLWAASDELVAGLHRLGLHVWRSQMPFMLVQSTDATFTRRQLLTHGCVVRDCTSFGLPDWVRVAPRRPAENARLLTAWQVLIPKYAHTGDG</sequence>
<feature type="domain" description="Aminotransferase class I/classII large" evidence="4">
    <location>
        <begin position="26"/>
        <end position="349"/>
    </location>
</feature>
<proteinExistence type="inferred from homology"/>
<comment type="similarity">
    <text evidence="3">Belongs to the class-I pyridoxal-phosphate-dependent aminotransferase family.</text>
</comment>
<name>A0A2J6X7C8_9CHLR</name>